<name>A0ABU6ZZY0_9FABA</name>
<accession>A0ABU6ZZY0</accession>
<proteinExistence type="predicted"/>
<dbReference type="Pfam" id="PF13650">
    <property type="entry name" value="Asp_protease_2"/>
    <property type="match status" value="1"/>
</dbReference>
<dbReference type="CDD" id="cd00303">
    <property type="entry name" value="retropepsin_like"/>
    <property type="match status" value="1"/>
</dbReference>
<evidence type="ECO:0000313" key="2">
    <source>
        <dbReference type="Proteomes" id="UP001341840"/>
    </source>
</evidence>
<dbReference type="Proteomes" id="UP001341840">
    <property type="component" value="Unassembled WGS sequence"/>
</dbReference>
<comment type="caution">
    <text evidence="1">The sequence shown here is derived from an EMBL/GenBank/DDBJ whole genome shotgun (WGS) entry which is preliminary data.</text>
</comment>
<dbReference type="EMBL" id="JASCZI010282973">
    <property type="protein sequence ID" value="MED6227558.1"/>
    <property type="molecule type" value="Genomic_DNA"/>
</dbReference>
<dbReference type="SUPFAM" id="SSF50630">
    <property type="entry name" value="Acid proteases"/>
    <property type="match status" value="1"/>
</dbReference>
<dbReference type="InterPro" id="IPR001969">
    <property type="entry name" value="Aspartic_peptidase_AS"/>
</dbReference>
<dbReference type="InterPro" id="IPR021109">
    <property type="entry name" value="Peptidase_aspartic_dom_sf"/>
</dbReference>
<gene>
    <name evidence="1" type="ORF">PIB30_114816</name>
</gene>
<keyword evidence="2" id="KW-1185">Reference proteome</keyword>
<dbReference type="Gene3D" id="2.40.70.10">
    <property type="entry name" value="Acid Proteases"/>
    <property type="match status" value="1"/>
</dbReference>
<evidence type="ECO:0000313" key="1">
    <source>
        <dbReference type="EMBL" id="MED6227558.1"/>
    </source>
</evidence>
<protein>
    <submittedName>
        <fullName evidence="1">Uncharacterized protein</fullName>
    </submittedName>
</protein>
<sequence>MKDCPKLGTLASIAEEREARSQVAECVGSVQLMNAVKGKEVCPAEKKGLMYVKAFINGKSIMAMIDTGATHNFITPDEAKRLELKTTEKK</sequence>
<dbReference type="PROSITE" id="PS00141">
    <property type="entry name" value="ASP_PROTEASE"/>
    <property type="match status" value="1"/>
</dbReference>
<feature type="non-terminal residue" evidence="1">
    <location>
        <position position="90"/>
    </location>
</feature>
<organism evidence="1 2">
    <name type="scientific">Stylosanthes scabra</name>
    <dbReference type="NCBI Taxonomy" id="79078"/>
    <lineage>
        <taxon>Eukaryota</taxon>
        <taxon>Viridiplantae</taxon>
        <taxon>Streptophyta</taxon>
        <taxon>Embryophyta</taxon>
        <taxon>Tracheophyta</taxon>
        <taxon>Spermatophyta</taxon>
        <taxon>Magnoliopsida</taxon>
        <taxon>eudicotyledons</taxon>
        <taxon>Gunneridae</taxon>
        <taxon>Pentapetalae</taxon>
        <taxon>rosids</taxon>
        <taxon>fabids</taxon>
        <taxon>Fabales</taxon>
        <taxon>Fabaceae</taxon>
        <taxon>Papilionoideae</taxon>
        <taxon>50 kb inversion clade</taxon>
        <taxon>dalbergioids sensu lato</taxon>
        <taxon>Dalbergieae</taxon>
        <taxon>Pterocarpus clade</taxon>
        <taxon>Stylosanthes</taxon>
    </lineage>
</organism>
<reference evidence="1 2" key="1">
    <citation type="journal article" date="2023" name="Plants (Basel)">
        <title>Bridging the Gap: Combining Genomics and Transcriptomics Approaches to Understand Stylosanthes scabra, an Orphan Legume from the Brazilian Caatinga.</title>
        <authorList>
            <person name="Ferreira-Neto J.R.C."/>
            <person name="da Silva M.D."/>
            <person name="Binneck E."/>
            <person name="de Melo N.F."/>
            <person name="da Silva R.H."/>
            <person name="de Melo A.L.T.M."/>
            <person name="Pandolfi V."/>
            <person name="Bustamante F.O."/>
            <person name="Brasileiro-Vidal A.C."/>
            <person name="Benko-Iseppon A.M."/>
        </authorList>
    </citation>
    <scope>NUCLEOTIDE SEQUENCE [LARGE SCALE GENOMIC DNA]</scope>
    <source>
        <tissue evidence="1">Leaves</tissue>
    </source>
</reference>